<comment type="caution">
    <text evidence="2">The sequence shown here is derived from an EMBL/GenBank/DDBJ whole genome shotgun (WGS) entry which is preliminary data.</text>
</comment>
<evidence type="ECO:0000313" key="3">
    <source>
        <dbReference type="Proteomes" id="UP000615760"/>
    </source>
</evidence>
<evidence type="ECO:0000313" key="2">
    <source>
        <dbReference type="EMBL" id="GGB68709.1"/>
    </source>
</evidence>
<sequence>MSVPYHKEIFSNKKIKLIINYSGIDLNNTTNKDTISLSIYAINIKTTDTIFSEKLNFKQIKSLYDHLNSISIITGENYSTNEFIEITDAIKDITSMIEKIDLNSLKSILNKINEAEKINLLIEALNDNEIQNLHAAIRQKNHKKSLSDLIQLLSLEEKENIVNEIKLIQTLEKYNAGQPEKIFQNWIEKNIWALGIDYIKKHSARKIGIESESDLIMETTDGFIDLIELKRPKVKLLNYDSSHKSYYPSVDLSKVIGQCMFYLKTLDEYKLILEKQHRFKLLKPRIKIIIGRTNEFNDDEFEALRMLNATLNHIQIISYDYLHLCGQNIISYYNEELTHSKTDSGNNILPAMS</sequence>
<dbReference type="Proteomes" id="UP000615760">
    <property type="component" value="Unassembled WGS sequence"/>
</dbReference>
<keyword evidence="3" id="KW-1185">Reference proteome</keyword>
<protein>
    <recommendedName>
        <fullName evidence="1">Shedu protein SduA C-terminal domain-containing protein</fullName>
    </recommendedName>
</protein>
<dbReference type="InterPro" id="IPR025359">
    <property type="entry name" value="SduA_C"/>
</dbReference>
<feature type="domain" description="Shedu protein SduA C-terminal" evidence="1">
    <location>
        <begin position="179"/>
        <end position="322"/>
    </location>
</feature>
<accession>A0ABQ1JGX6</accession>
<gene>
    <name evidence="2" type="ORF">GCM10007424_05920</name>
</gene>
<name>A0ABQ1JGX6_9FLAO</name>
<evidence type="ECO:0000259" key="1">
    <source>
        <dbReference type="Pfam" id="PF14082"/>
    </source>
</evidence>
<proteinExistence type="predicted"/>
<organism evidence="2 3">
    <name type="scientific">Flavobacterium suaedae</name>
    <dbReference type="NCBI Taxonomy" id="1767027"/>
    <lineage>
        <taxon>Bacteria</taxon>
        <taxon>Pseudomonadati</taxon>
        <taxon>Bacteroidota</taxon>
        <taxon>Flavobacteriia</taxon>
        <taxon>Flavobacteriales</taxon>
        <taxon>Flavobacteriaceae</taxon>
        <taxon>Flavobacterium</taxon>
    </lineage>
</organism>
<dbReference type="RefSeq" id="WP_188619738.1">
    <property type="nucleotide sequence ID" value="NZ_BMJE01000001.1"/>
</dbReference>
<dbReference type="EMBL" id="BMJE01000001">
    <property type="protein sequence ID" value="GGB68709.1"/>
    <property type="molecule type" value="Genomic_DNA"/>
</dbReference>
<reference evidence="3" key="1">
    <citation type="journal article" date="2019" name="Int. J. Syst. Evol. Microbiol.">
        <title>The Global Catalogue of Microorganisms (GCM) 10K type strain sequencing project: providing services to taxonomists for standard genome sequencing and annotation.</title>
        <authorList>
            <consortium name="The Broad Institute Genomics Platform"/>
            <consortium name="The Broad Institute Genome Sequencing Center for Infectious Disease"/>
            <person name="Wu L."/>
            <person name="Ma J."/>
        </authorList>
    </citation>
    <scope>NUCLEOTIDE SEQUENCE [LARGE SCALE GENOMIC DNA]</scope>
    <source>
        <strain evidence="3">CGMCC 1.15461</strain>
    </source>
</reference>
<dbReference type="Pfam" id="PF14082">
    <property type="entry name" value="SduA_C"/>
    <property type="match status" value="1"/>
</dbReference>